<feature type="region of interest" description="Disordered" evidence="1">
    <location>
        <begin position="471"/>
        <end position="497"/>
    </location>
</feature>
<feature type="region of interest" description="Disordered" evidence="1">
    <location>
        <begin position="374"/>
        <end position="427"/>
    </location>
</feature>
<dbReference type="AlphaFoldDB" id="A0A4S4KZ04"/>
<evidence type="ECO:0000313" key="3">
    <source>
        <dbReference type="EMBL" id="THH04152.1"/>
    </source>
</evidence>
<organism evidence="3 4">
    <name type="scientific">Bondarzewia mesenterica</name>
    <dbReference type="NCBI Taxonomy" id="1095465"/>
    <lineage>
        <taxon>Eukaryota</taxon>
        <taxon>Fungi</taxon>
        <taxon>Dikarya</taxon>
        <taxon>Basidiomycota</taxon>
        <taxon>Agaricomycotina</taxon>
        <taxon>Agaricomycetes</taxon>
        <taxon>Russulales</taxon>
        <taxon>Bondarzewiaceae</taxon>
        <taxon>Bondarzewia</taxon>
    </lineage>
</organism>
<dbReference type="PANTHER" id="PTHR35192">
    <property type="entry name" value="PROTEIN, PUTATIVE-RELATED"/>
    <property type="match status" value="1"/>
</dbReference>
<dbReference type="InterPro" id="IPR048661">
    <property type="entry name" value="CPL1-like"/>
</dbReference>
<dbReference type="InterPro" id="IPR038955">
    <property type="entry name" value="PriA/CPL1_fungi"/>
</dbReference>
<feature type="compositionally biased region" description="Low complexity" evidence="1">
    <location>
        <begin position="401"/>
        <end position="419"/>
    </location>
</feature>
<dbReference type="OrthoDB" id="439917at2759"/>
<protein>
    <recommendedName>
        <fullName evidence="2">Protein CPL1-like domain-containing protein</fullName>
    </recommendedName>
</protein>
<accession>A0A4S4KZ04</accession>
<evidence type="ECO:0000313" key="4">
    <source>
        <dbReference type="Proteomes" id="UP000310158"/>
    </source>
</evidence>
<dbReference type="PANTHER" id="PTHR35192:SF2">
    <property type="entry name" value="APPLE DOMAIN-CONTAINING PROTEIN"/>
    <property type="match status" value="1"/>
</dbReference>
<dbReference type="Pfam" id="PF21671">
    <property type="entry name" value="CPL1-like"/>
    <property type="match status" value="1"/>
</dbReference>
<comment type="caution">
    <text evidence="3">The sequence shown here is derived from an EMBL/GenBank/DDBJ whole genome shotgun (WGS) entry which is preliminary data.</text>
</comment>
<feature type="compositionally biased region" description="Low complexity" evidence="1">
    <location>
        <begin position="471"/>
        <end position="486"/>
    </location>
</feature>
<gene>
    <name evidence="3" type="ORF">EW146_g10249</name>
</gene>
<name>A0A4S4KZ04_9AGAM</name>
<feature type="domain" description="Protein CPL1-like" evidence="2">
    <location>
        <begin position="213"/>
        <end position="282"/>
    </location>
</feature>
<feature type="region of interest" description="Disordered" evidence="1">
    <location>
        <begin position="300"/>
        <end position="329"/>
    </location>
</feature>
<evidence type="ECO:0000259" key="2">
    <source>
        <dbReference type="Pfam" id="PF21671"/>
    </source>
</evidence>
<feature type="compositionally biased region" description="Low complexity" evidence="1">
    <location>
        <begin position="319"/>
        <end position="329"/>
    </location>
</feature>
<dbReference type="Proteomes" id="UP000310158">
    <property type="component" value="Unassembled WGS sequence"/>
</dbReference>
<reference evidence="3 4" key="1">
    <citation type="submission" date="2019-02" db="EMBL/GenBank/DDBJ databases">
        <title>Genome sequencing of the rare red list fungi Bondarzewia mesenterica.</title>
        <authorList>
            <person name="Buettner E."/>
            <person name="Kellner H."/>
        </authorList>
    </citation>
    <scope>NUCLEOTIDE SEQUENCE [LARGE SCALE GENOMIC DNA]</scope>
    <source>
        <strain evidence="3 4">DSM 108281</strain>
    </source>
</reference>
<dbReference type="EMBL" id="SGPL01001209">
    <property type="protein sequence ID" value="THH04152.1"/>
    <property type="molecule type" value="Genomic_DNA"/>
</dbReference>
<proteinExistence type="predicted"/>
<sequence length="525" mass="54556">MHLSPLFMRFLSSLSAVNLLVLPVFARLDFALRQHYEPRALLDVCAYIDADALAHAGLVGVPANVLANLDLCLCLSALPLVLQTNANVKALVDILGNTAVDALLTALINSVPSSQQCIYPAHSSPLCTKNDPCGHSCQPPYVTQNGQCACSAPYKECNGKCGQFHKGCSSAVPVAKRDLRNARQNRIHILAHAQAECAPGETVCGVYYGSAEFECLNTDNALESCGGCAIPNPFPSSSQQGPEGIDCTSLPGVLDVECSVGKCIVRRCRDNFSISASGDECVPKVVLAKLTPQIRRRDVRRRLAQDSDSTASIDVSADLGSSKSSEPPLLSLDLSQVDTALASDGGPISGLINETDTLLAVSLGLRDMSTDSLTSSATLKQPGPGISTGLVVPTPTPSPPTHGSSEVSHEGSSSGSSPSSGGGLGATGDDVVGLVDVSLDHLLDDILDINLDLPGGPIKINIRAETAGALQNSSSPLTGSPSQSQPTLDRAHGKLRRDVVSSVDDTADELLDEVAGPVGNLAREA</sequence>
<keyword evidence="4" id="KW-1185">Reference proteome</keyword>
<evidence type="ECO:0000256" key="1">
    <source>
        <dbReference type="SAM" id="MobiDB-lite"/>
    </source>
</evidence>